<accession>A0ABP5N225</accession>
<keyword evidence="1" id="KW-0223">Dioxygenase</keyword>
<dbReference type="GO" id="GO:0051213">
    <property type="term" value="F:dioxygenase activity"/>
    <property type="evidence" value="ECO:0007669"/>
    <property type="project" value="UniProtKB-KW"/>
</dbReference>
<sequence length="304" mass="34499">MSEIDTAAVLNEYEKNGFAILRNVLDQDLIAEAREHVEWLGRRYPHLRPEEYHHPLMRNDAFWVRLVTDERLVDIAELILGPDLACFTSHYVCKPPRDGRPVLWHQDGAYWKLRPMEALTVWAAIDESTTENGCLRIIPGSHELPIHAPSVRTDVANMLYSETREEIVRNWAEKAGVVDIELQPGDVSIHHPNILHCSEANTSEKRRCGLDIGYIATSTLVANEGLYLDPILVRGKAGSAANQYRKWPAYSPEESIAFRGHEEWNATVAEINERGGFSEPSLAETPLETTRRMVQRLEEGTVSR</sequence>
<name>A0ABP5N225_9ACTN</name>
<dbReference type="InterPro" id="IPR008775">
    <property type="entry name" value="Phytyl_CoA_dOase-like"/>
</dbReference>
<keyword evidence="2" id="KW-1185">Reference proteome</keyword>
<comment type="caution">
    <text evidence="1">The sequence shown here is derived from an EMBL/GenBank/DDBJ whole genome shotgun (WGS) entry which is preliminary data.</text>
</comment>
<dbReference type="Pfam" id="PF05721">
    <property type="entry name" value="PhyH"/>
    <property type="match status" value="1"/>
</dbReference>
<dbReference type="Gene3D" id="2.60.120.620">
    <property type="entry name" value="q2cbj1_9rhob like domain"/>
    <property type="match status" value="1"/>
</dbReference>
<dbReference type="Proteomes" id="UP001501391">
    <property type="component" value="Unassembled WGS sequence"/>
</dbReference>
<keyword evidence="1" id="KW-0560">Oxidoreductase</keyword>
<organism evidence="1 2">
    <name type="scientific">Streptomyces bangladeshensis</name>
    <dbReference type="NCBI Taxonomy" id="295352"/>
    <lineage>
        <taxon>Bacteria</taxon>
        <taxon>Bacillati</taxon>
        <taxon>Actinomycetota</taxon>
        <taxon>Actinomycetes</taxon>
        <taxon>Kitasatosporales</taxon>
        <taxon>Streptomycetaceae</taxon>
        <taxon>Streptomyces</taxon>
    </lineage>
</organism>
<dbReference type="RefSeq" id="WP_346161965.1">
    <property type="nucleotide sequence ID" value="NZ_BAAAOQ010000002.1"/>
</dbReference>
<protein>
    <submittedName>
        <fullName evidence="1">Phytanoyl-CoA dioxygenase family protein</fullName>
    </submittedName>
</protein>
<proteinExistence type="predicted"/>
<dbReference type="PANTHER" id="PTHR20883:SF48">
    <property type="entry name" value="ECTOINE DIOXYGENASE"/>
    <property type="match status" value="1"/>
</dbReference>
<gene>
    <name evidence="1" type="ORF">GCM10009787_05070</name>
</gene>
<dbReference type="PANTHER" id="PTHR20883">
    <property type="entry name" value="PHYTANOYL-COA DIOXYGENASE DOMAIN CONTAINING 1"/>
    <property type="match status" value="1"/>
</dbReference>
<dbReference type="EMBL" id="BAAAOQ010000002">
    <property type="protein sequence ID" value="GAA2191499.1"/>
    <property type="molecule type" value="Genomic_DNA"/>
</dbReference>
<evidence type="ECO:0000313" key="2">
    <source>
        <dbReference type="Proteomes" id="UP001501391"/>
    </source>
</evidence>
<reference evidence="2" key="1">
    <citation type="journal article" date="2019" name="Int. J. Syst. Evol. Microbiol.">
        <title>The Global Catalogue of Microorganisms (GCM) 10K type strain sequencing project: providing services to taxonomists for standard genome sequencing and annotation.</title>
        <authorList>
            <consortium name="The Broad Institute Genomics Platform"/>
            <consortium name="The Broad Institute Genome Sequencing Center for Infectious Disease"/>
            <person name="Wu L."/>
            <person name="Ma J."/>
        </authorList>
    </citation>
    <scope>NUCLEOTIDE SEQUENCE [LARGE SCALE GENOMIC DNA]</scope>
    <source>
        <strain evidence="2">JCM 14924</strain>
    </source>
</reference>
<dbReference type="SUPFAM" id="SSF51197">
    <property type="entry name" value="Clavaminate synthase-like"/>
    <property type="match status" value="1"/>
</dbReference>
<evidence type="ECO:0000313" key="1">
    <source>
        <dbReference type="EMBL" id="GAA2191499.1"/>
    </source>
</evidence>